<protein>
    <submittedName>
        <fullName evidence="1">Uncharacterized protein</fullName>
    </submittedName>
</protein>
<accession>A0A0A9C320</accession>
<proteinExistence type="predicted"/>
<dbReference type="AlphaFoldDB" id="A0A0A9C320"/>
<organism evidence="1">
    <name type="scientific">Arundo donax</name>
    <name type="common">Giant reed</name>
    <name type="synonym">Donax arundinaceus</name>
    <dbReference type="NCBI Taxonomy" id="35708"/>
    <lineage>
        <taxon>Eukaryota</taxon>
        <taxon>Viridiplantae</taxon>
        <taxon>Streptophyta</taxon>
        <taxon>Embryophyta</taxon>
        <taxon>Tracheophyta</taxon>
        <taxon>Spermatophyta</taxon>
        <taxon>Magnoliopsida</taxon>
        <taxon>Liliopsida</taxon>
        <taxon>Poales</taxon>
        <taxon>Poaceae</taxon>
        <taxon>PACMAD clade</taxon>
        <taxon>Arundinoideae</taxon>
        <taxon>Arundineae</taxon>
        <taxon>Arundo</taxon>
    </lineage>
</organism>
<dbReference type="EMBL" id="GBRH01227929">
    <property type="protein sequence ID" value="JAD69966.1"/>
    <property type="molecule type" value="Transcribed_RNA"/>
</dbReference>
<sequence>MALRRLSPAKCRTKMSSISSISFSAASELLK</sequence>
<reference evidence="1" key="1">
    <citation type="submission" date="2014-09" db="EMBL/GenBank/DDBJ databases">
        <authorList>
            <person name="Magalhaes I.L.F."/>
            <person name="Oliveira U."/>
            <person name="Santos F.R."/>
            <person name="Vidigal T.H.D.A."/>
            <person name="Brescovit A.D."/>
            <person name="Santos A.J."/>
        </authorList>
    </citation>
    <scope>NUCLEOTIDE SEQUENCE</scope>
    <source>
        <tissue evidence="1">Shoot tissue taken approximately 20 cm above the soil surface</tissue>
    </source>
</reference>
<reference evidence="1" key="2">
    <citation type="journal article" date="2015" name="Data Brief">
        <title>Shoot transcriptome of the giant reed, Arundo donax.</title>
        <authorList>
            <person name="Barrero R.A."/>
            <person name="Guerrero F.D."/>
            <person name="Moolhuijzen P."/>
            <person name="Goolsby J.A."/>
            <person name="Tidwell J."/>
            <person name="Bellgard S.E."/>
            <person name="Bellgard M.I."/>
        </authorList>
    </citation>
    <scope>NUCLEOTIDE SEQUENCE</scope>
    <source>
        <tissue evidence="1">Shoot tissue taken approximately 20 cm above the soil surface</tissue>
    </source>
</reference>
<name>A0A0A9C320_ARUDO</name>
<evidence type="ECO:0000313" key="1">
    <source>
        <dbReference type="EMBL" id="JAD69966.1"/>
    </source>
</evidence>